<protein>
    <recommendedName>
        <fullName evidence="3">C2H2-type domain-containing protein</fullName>
    </recommendedName>
</protein>
<reference evidence="1 2" key="1">
    <citation type="submission" date="2016-12" db="EMBL/GenBank/DDBJ databases">
        <title>Genome Sequences of Twelve Sporeforming Bacillus Species Isolated from Foods.</title>
        <authorList>
            <person name="De Jong A."/>
            <person name="Holsappel S."/>
            <person name="Kuipers O.P."/>
        </authorList>
    </citation>
    <scope>NUCLEOTIDE SEQUENCE [LARGE SCALE GENOMIC DNA]</scope>
    <source>
        <strain evidence="1 2">S3E15</strain>
    </source>
</reference>
<name>A0AAP7W535_BACMY</name>
<dbReference type="EMBL" id="MRWU01000021">
    <property type="protein sequence ID" value="OSX90122.1"/>
    <property type="molecule type" value="Genomic_DNA"/>
</dbReference>
<dbReference type="AlphaFoldDB" id="A0AAP7W535"/>
<evidence type="ECO:0000313" key="1">
    <source>
        <dbReference type="EMBL" id="OSX90122.1"/>
    </source>
</evidence>
<dbReference type="Proteomes" id="UP000194131">
    <property type="component" value="Unassembled WGS sequence"/>
</dbReference>
<evidence type="ECO:0000313" key="2">
    <source>
        <dbReference type="Proteomes" id="UP000194131"/>
    </source>
</evidence>
<comment type="caution">
    <text evidence="1">The sequence shown here is derived from an EMBL/GenBank/DDBJ whole genome shotgun (WGS) entry which is preliminary data.</text>
</comment>
<gene>
    <name evidence="1" type="ORF">S3E15_02758</name>
</gene>
<evidence type="ECO:0008006" key="3">
    <source>
        <dbReference type="Google" id="ProtNLM"/>
    </source>
</evidence>
<dbReference type="RefSeq" id="WP_002187334.1">
    <property type="nucleotide sequence ID" value="NZ_CP036103.1"/>
</dbReference>
<organism evidence="1 2">
    <name type="scientific">Bacillus mycoides</name>
    <dbReference type="NCBI Taxonomy" id="1405"/>
    <lineage>
        <taxon>Bacteria</taxon>
        <taxon>Bacillati</taxon>
        <taxon>Bacillota</taxon>
        <taxon>Bacilli</taxon>
        <taxon>Bacillales</taxon>
        <taxon>Bacillaceae</taxon>
        <taxon>Bacillus</taxon>
        <taxon>Bacillus cereus group</taxon>
    </lineage>
</organism>
<sequence>MKVLINQTLYQCDHCGKRLLTKHGVKVHEEQYCSVVLERKTS</sequence>
<proteinExistence type="predicted"/>
<accession>A0AAP7W535</accession>